<evidence type="ECO:0000313" key="1">
    <source>
        <dbReference type="EMBL" id="ETS17405.1"/>
    </source>
</evidence>
<dbReference type="HOGENOM" id="CLU_3077156_0_0_5"/>
<dbReference type="AlphaFoldDB" id="W3U159"/>
<dbReference type="EMBL" id="AZZX01000002">
    <property type="protein sequence ID" value="ETS17405.1"/>
    <property type="molecule type" value="Genomic_DNA"/>
</dbReference>
<dbReference type="Proteomes" id="UP000018945">
    <property type="component" value="Unassembled WGS sequence"/>
</dbReference>
<protein>
    <submittedName>
        <fullName evidence="1">Uncharacterized protein</fullName>
    </submittedName>
</protein>
<comment type="caution">
    <text evidence="1">The sequence shown here is derived from an EMBL/GenBank/DDBJ whole genome shotgun (WGS) entry which is preliminary data.</text>
</comment>
<reference evidence="1 2" key="1">
    <citation type="submission" date="2013-12" db="EMBL/GenBank/DDBJ databases">
        <title>The Genome Sequence of Bartonella quintana JK 73.</title>
        <authorList>
            <consortium name="The Broad Institute Genomics Platform"/>
            <consortium name="The Broad Institute Genome Sequencing Center for Infectious Disease"/>
            <person name="Feldgarden M."/>
            <person name="Kirby J."/>
            <person name="Birtles R."/>
            <person name="Dasch G."/>
            <person name="Hendrix L."/>
            <person name="Koehler J."/>
            <person name="Kosoy M."/>
            <person name="Young S."/>
            <person name="Zeng Q."/>
            <person name="Gargeya S."/>
            <person name="Fitzgerald M."/>
            <person name="Abouelleil A."/>
            <person name="Alvarado L."/>
            <person name="Chapman S.B."/>
            <person name="Gainer-Dewar J."/>
            <person name="Goldberg J."/>
            <person name="Griggs A."/>
            <person name="Gujja S."/>
            <person name="Hansen M."/>
            <person name="Howarth C."/>
            <person name="Imamovic A."/>
            <person name="Ireland A."/>
            <person name="Larimer J."/>
            <person name="McCowan C."/>
            <person name="Murphy C."/>
            <person name="Pearson M."/>
            <person name="Poon T.W."/>
            <person name="Priest M."/>
            <person name="Roberts A."/>
            <person name="Saif S."/>
            <person name="Shea T."/>
            <person name="Sykes S."/>
            <person name="Wortman J."/>
            <person name="Nusbaum C."/>
            <person name="Birren B."/>
        </authorList>
    </citation>
    <scope>NUCLEOTIDE SEQUENCE [LARGE SCALE GENOMIC DNA]</scope>
    <source>
        <strain evidence="1 2">JK 73</strain>
    </source>
</reference>
<accession>W3U159</accession>
<name>W3U159_BARQI</name>
<evidence type="ECO:0000313" key="2">
    <source>
        <dbReference type="Proteomes" id="UP000018945"/>
    </source>
</evidence>
<dbReference type="PATRIC" id="fig|1402976.3.peg.55"/>
<proteinExistence type="predicted"/>
<sequence>MVCSKPLCPLSGAEGAKKKGKQGALYRRQEENCSAERGKISGKLFGERDDRS</sequence>
<organism evidence="1 2">
    <name type="scientific">Bartonella quintana JK 73</name>
    <dbReference type="NCBI Taxonomy" id="1402976"/>
    <lineage>
        <taxon>Bacteria</taxon>
        <taxon>Pseudomonadati</taxon>
        <taxon>Pseudomonadota</taxon>
        <taxon>Alphaproteobacteria</taxon>
        <taxon>Hyphomicrobiales</taxon>
        <taxon>Bartonellaceae</taxon>
        <taxon>Bartonella</taxon>
    </lineage>
</organism>
<gene>
    <name evidence="1" type="ORF">Q649_00043</name>
</gene>